<dbReference type="PANTHER" id="PTHR30265:SF4">
    <property type="entry name" value="KOW MOTIF FAMILY PROTEIN, EXPRESSED"/>
    <property type="match status" value="1"/>
</dbReference>
<accession>A0A0F6QDM6</accession>
<keyword evidence="6" id="KW-0614">Plasmid</keyword>
<evidence type="ECO:0000313" key="6">
    <source>
        <dbReference type="EMBL" id="AKD43350.1"/>
    </source>
</evidence>
<dbReference type="GO" id="GO:0031564">
    <property type="term" value="P:transcription antitermination"/>
    <property type="evidence" value="ECO:0007669"/>
    <property type="project" value="UniProtKB-KW"/>
</dbReference>
<feature type="compositionally biased region" description="Basic and acidic residues" evidence="4">
    <location>
        <begin position="201"/>
        <end position="210"/>
    </location>
</feature>
<evidence type="ECO:0000259" key="5">
    <source>
        <dbReference type="SMART" id="SM00738"/>
    </source>
</evidence>
<dbReference type="EMBL" id="KP776609">
    <property type="protein sequence ID" value="AKD43350.1"/>
    <property type="molecule type" value="Genomic_DNA"/>
</dbReference>
<dbReference type="EMBL" id="UWXJ01000006">
    <property type="protein sequence ID" value="VCZ29665.1"/>
    <property type="molecule type" value="Genomic_DNA"/>
</dbReference>
<dbReference type="RefSeq" id="WP_004208545.1">
    <property type="nucleotide sequence ID" value="NZ_AP018141.1"/>
</dbReference>
<geneLocation type="plasmid" evidence="6">
    <name>pOM26-1</name>
</geneLocation>
<reference evidence="6" key="1">
    <citation type="journal article" date="2017" name="Microb. Drug Resist.">
        <title>Characterization of NDM-7 Carbapenemase-Producing Escherichia coli Isolates in the Arabian Peninsula.</title>
        <authorList>
            <person name="Pal T."/>
            <person name="Ghazawi A."/>
            <person name="Darwish D."/>
            <person name="Villa L."/>
            <person name="Carattoli A."/>
            <person name="Hashmey R."/>
            <person name="Aldeesi Z."/>
            <person name="Jamal W."/>
            <person name="Rotimi V."/>
            <person name="Al-Jardani A."/>
            <person name="Al-Abri S.S."/>
            <person name="Sonnevend A."/>
        </authorList>
    </citation>
    <scope>NUCLEOTIDE SEQUENCE</scope>
    <source>
        <strain evidence="6">OM26</strain>
        <plasmid evidence="6">pOM26-1</plasmid>
    </source>
</reference>
<feature type="domain" description="NusG-like N-terminal" evidence="5">
    <location>
        <begin position="47"/>
        <end position="149"/>
    </location>
</feature>
<dbReference type="Pfam" id="PF02357">
    <property type="entry name" value="NusG"/>
    <property type="match status" value="1"/>
</dbReference>
<proteinExistence type="predicted"/>
<dbReference type="InterPro" id="IPR036735">
    <property type="entry name" value="NGN_dom_sf"/>
</dbReference>
<reference evidence="7 8" key="2">
    <citation type="submission" date="2018-10" db="EMBL/GenBank/DDBJ databases">
        <authorList>
            <person name="Noll B N."/>
        </authorList>
    </citation>
    <scope>NUCLEOTIDE SEQUENCE [LARGE SCALE GENOMIC DNA]</scope>
    <source>
        <strain evidence="7">Ecoli022</strain>
    </source>
</reference>
<dbReference type="AlphaFoldDB" id="A0A0F6QDM6"/>
<dbReference type="GO" id="GO:0006354">
    <property type="term" value="P:DNA-templated transcription elongation"/>
    <property type="evidence" value="ECO:0007669"/>
    <property type="project" value="InterPro"/>
</dbReference>
<dbReference type="SMART" id="SM00738">
    <property type="entry name" value="NGN"/>
    <property type="match status" value="1"/>
</dbReference>
<dbReference type="Proteomes" id="UP000281521">
    <property type="component" value="Unassembled WGS sequence"/>
</dbReference>
<sequence>MRSKDLLVWLNAAHVADKVFMRCKFVLLFFFSDSGSSESRERLKGKTMEWYVLQFTTTRFAAVFAHLERLNFSYFCPMETERYRRPDKIISYRERRLPLFPGYLFIQADFEEVHSTTITAIPYVQRFISFGGEPLPVPEDVMAELLYRQSHTTAQANLLRKSIPHDFAEILLMDNPQQRSMAFIHYITERSLTHKMKRKKNDCYPKKNRNETQAPT</sequence>
<protein>
    <submittedName>
        <fullName evidence="7">Transcription antitermination protein RfaH</fullName>
    </submittedName>
    <submittedName>
        <fullName evidence="6">Transcription termination factor NusG</fullName>
    </submittedName>
</protein>
<evidence type="ECO:0000256" key="3">
    <source>
        <dbReference type="ARBA" id="ARBA00023163"/>
    </source>
</evidence>
<gene>
    <name evidence="6" type="primary">actX</name>
    <name evidence="7" type="synonym">rfaH_2</name>
    <name evidence="7" type="ORF">BANRA_05839</name>
</gene>
<dbReference type="PANTHER" id="PTHR30265">
    <property type="entry name" value="RHO-INTERACTING TRANSCRIPTION TERMINATION FACTOR NUSG"/>
    <property type="match status" value="1"/>
</dbReference>
<dbReference type="InterPro" id="IPR006645">
    <property type="entry name" value="NGN-like_dom"/>
</dbReference>
<dbReference type="InterPro" id="IPR043425">
    <property type="entry name" value="NusG-like"/>
</dbReference>
<evidence type="ECO:0000313" key="7">
    <source>
        <dbReference type="EMBL" id="VCZ29665.1"/>
    </source>
</evidence>
<dbReference type="SUPFAM" id="SSF82679">
    <property type="entry name" value="N-utilization substance G protein NusG, N-terminal domain"/>
    <property type="match status" value="1"/>
</dbReference>
<dbReference type="Gene3D" id="3.30.70.940">
    <property type="entry name" value="NusG, N-terminal domain"/>
    <property type="match status" value="1"/>
</dbReference>
<evidence type="ECO:0000256" key="4">
    <source>
        <dbReference type="SAM" id="MobiDB-lite"/>
    </source>
</evidence>
<keyword evidence="1" id="KW-0889">Transcription antitermination</keyword>
<dbReference type="SMR" id="A0A0F6QDM6"/>
<evidence type="ECO:0000313" key="8">
    <source>
        <dbReference type="Proteomes" id="UP000281521"/>
    </source>
</evidence>
<keyword evidence="2" id="KW-0805">Transcription regulation</keyword>
<evidence type="ECO:0000256" key="2">
    <source>
        <dbReference type="ARBA" id="ARBA00023015"/>
    </source>
</evidence>
<evidence type="ECO:0000256" key="1">
    <source>
        <dbReference type="ARBA" id="ARBA00022814"/>
    </source>
</evidence>
<keyword evidence="3" id="KW-0804">Transcription</keyword>
<dbReference type="CDD" id="cd09894">
    <property type="entry name" value="NGN_SP_AnfA1"/>
    <property type="match status" value="1"/>
</dbReference>
<feature type="region of interest" description="Disordered" evidence="4">
    <location>
        <begin position="197"/>
        <end position="216"/>
    </location>
</feature>
<name>A0A0F6QDM6_ECOLX</name>
<organism evidence="6">
    <name type="scientific">Escherichia coli</name>
    <dbReference type="NCBI Taxonomy" id="562"/>
    <lineage>
        <taxon>Bacteria</taxon>
        <taxon>Pseudomonadati</taxon>
        <taxon>Pseudomonadota</taxon>
        <taxon>Gammaproteobacteria</taxon>
        <taxon>Enterobacterales</taxon>
        <taxon>Enterobacteriaceae</taxon>
        <taxon>Escherichia</taxon>
    </lineage>
</organism>